<protein>
    <submittedName>
        <fullName evidence="2">p-loop containing region of AAA domain-containing protein</fullName>
    </submittedName>
</protein>
<dbReference type="InterPro" id="IPR027417">
    <property type="entry name" value="P-loop_NTPase"/>
</dbReference>
<dbReference type="SUPFAM" id="SSF52540">
    <property type="entry name" value="P-loop containing nucleoside triphosphate hydrolases"/>
    <property type="match status" value="1"/>
</dbReference>
<reference evidence="3" key="1">
    <citation type="submission" date="2016-10" db="EMBL/GenBank/DDBJ databases">
        <authorList>
            <person name="Varghese N."/>
            <person name="Submissions S."/>
        </authorList>
    </citation>
    <scope>NUCLEOTIDE SEQUENCE [LARGE SCALE GENOMIC DNA]</scope>
    <source>
        <strain evidence="3">CGMCC 4.6825</strain>
    </source>
</reference>
<feature type="region of interest" description="Disordered" evidence="1">
    <location>
        <begin position="1"/>
        <end position="62"/>
    </location>
</feature>
<sequence>MRAAQHGGGAAATLDGRADGTDGLADGPGGDPGEPCEPGNPPDSPGDPADGPGLGPGRAAQAPAVSALHLSAFRALRTRTVPLGPVTVLTGPSGSGKSTVLEAYEALARLGQGSPLDEVFGAPAVSPAEHSPYVPRTARPDRQGRRGFRLGCTVAGPAGPLRFDVAVQAEPELRVVGERLSDASGGTLFSTALRDPARRAVAAACPAAGAHRTLRMPDDRLALPLLPLRVAGTTPEEQVLLEAVEQVVVALRSVFACAPAPARMREPVAARDGRLRGDCGNLADVLRRTRAECGTRHAALLAAVREGCAGPVAALRSEPAGPGRGPDPELVRGVLVRDDGGPGTPLEWLGEGELRFTALALVLLTGPGVLSVDTVHEVPAARQALTVLADGADRGLDERQAAELLALARRMAERGHVRLLATSTAGGVLSRDAARRGDPLLVDLGR</sequence>
<dbReference type="Proteomes" id="UP000182841">
    <property type="component" value="Unassembled WGS sequence"/>
</dbReference>
<evidence type="ECO:0000256" key="1">
    <source>
        <dbReference type="SAM" id="MobiDB-lite"/>
    </source>
</evidence>
<dbReference type="Gene3D" id="3.40.50.300">
    <property type="entry name" value="P-loop containing nucleotide triphosphate hydrolases"/>
    <property type="match status" value="1"/>
</dbReference>
<dbReference type="RefSeq" id="WP_075000269.1">
    <property type="nucleotide sequence ID" value="NZ_FOGO01000004.1"/>
</dbReference>
<dbReference type="AlphaFoldDB" id="A0A1H9RUS2"/>
<accession>A0A1H9RUS2</accession>
<name>A0A1H9RUS2_9ACTN</name>
<dbReference type="OrthoDB" id="3252194at2"/>
<evidence type="ECO:0000313" key="2">
    <source>
        <dbReference type="EMBL" id="SER76610.1"/>
    </source>
</evidence>
<gene>
    <name evidence="2" type="ORF">SAMN05421870_10469</name>
</gene>
<dbReference type="STRING" id="943816.AN217_21025"/>
<keyword evidence="3" id="KW-1185">Reference proteome</keyword>
<feature type="compositionally biased region" description="Gly residues" evidence="1">
    <location>
        <begin position="1"/>
        <end position="10"/>
    </location>
</feature>
<organism evidence="2 3">
    <name type="scientific">Streptomyces qinglanensis</name>
    <dbReference type="NCBI Taxonomy" id="943816"/>
    <lineage>
        <taxon>Bacteria</taxon>
        <taxon>Bacillati</taxon>
        <taxon>Actinomycetota</taxon>
        <taxon>Actinomycetes</taxon>
        <taxon>Kitasatosporales</taxon>
        <taxon>Streptomycetaceae</taxon>
        <taxon>Streptomyces</taxon>
    </lineage>
</organism>
<proteinExistence type="predicted"/>
<dbReference type="EMBL" id="FOGO01000004">
    <property type="protein sequence ID" value="SER76610.1"/>
    <property type="molecule type" value="Genomic_DNA"/>
</dbReference>
<evidence type="ECO:0000313" key="3">
    <source>
        <dbReference type="Proteomes" id="UP000182841"/>
    </source>
</evidence>